<evidence type="ECO:0000256" key="1">
    <source>
        <dbReference type="SAM" id="Phobius"/>
    </source>
</evidence>
<keyword evidence="1" id="KW-0812">Transmembrane</keyword>
<feature type="transmembrane region" description="Helical" evidence="1">
    <location>
        <begin position="71"/>
        <end position="88"/>
    </location>
</feature>
<dbReference type="OrthoDB" id="1451533at2"/>
<dbReference type="Proteomes" id="UP000305939">
    <property type="component" value="Unassembled WGS sequence"/>
</dbReference>
<evidence type="ECO:0000313" key="2">
    <source>
        <dbReference type="EMBL" id="THD66581.1"/>
    </source>
</evidence>
<name>A0A4S3LZJ7_9FLAO</name>
<dbReference type="RefSeq" id="WP_136336653.1">
    <property type="nucleotide sequence ID" value="NZ_QXMP01000003.1"/>
</dbReference>
<keyword evidence="1" id="KW-1133">Transmembrane helix</keyword>
<organism evidence="2 3">
    <name type="scientific">Robertkochia marina</name>
    <dbReference type="NCBI Taxonomy" id="1227945"/>
    <lineage>
        <taxon>Bacteria</taxon>
        <taxon>Pseudomonadati</taxon>
        <taxon>Bacteroidota</taxon>
        <taxon>Flavobacteriia</taxon>
        <taxon>Flavobacteriales</taxon>
        <taxon>Flavobacteriaceae</taxon>
        <taxon>Robertkochia</taxon>
    </lineage>
</organism>
<evidence type="ECO:0008006" key="4">
    <source>
        <dbReference type="Google" id="ProtNLM"/>
    </source>
</evidence>
<proteinExistence type="predicted"/>
<gene>
    <name evidence="2" type="ORF">E7Z59_12365</name>
</gene>
<protein>
    <recommendedName>
        <fullName evidence="4">Riboflavin synthase subunit beta</fullName>
    </recommendedName>
</protein>
<dbReference type="EMBL" id="SSMC01000003">
    <property type="protein sequence ID" value="THD66581.1"/>
    <property type="molecule type" value="Genomic_DNA"/>
</dbReference>
<dbReference type="AlphaFoldDB" id="A0A4S3LZJ7"/>
<accession>A0A4S3LZJ7</accession>
<comment type="caution">
    <text evidence="2">The sequence shown here is derived from an EMBL/GenBank/DDBJ whole genome shotgun (WGS) entry which is preliminary data.</text>
</comment>
<sequence length="97" mass="11943">MKLPSLFKQRGNKTYSYTPRYYDERKERLEELKRSKEARSDEDYFKGYRRKSFRDDWKSQRKASASINTRVRFFVILVFLFMFAYVALRSINLDKLF</sequence>
<keyword evidence="3" id="KW-1185">Reference proteome</keyword>
<reference evidence="2 3" key="1">
    <citation type="submission" date="2019-04" db="EMBL/GenBank/DDBJ databases">
        <title>Draft genome sequence of Robertkochia marina CC-AMO-30D.</title>
        <authorList>
            <person name="Hameed A."/>
            <person name="Lin S.-Y."/>
            <person name="Shahina M."/>
            <person name="Lai W.-A."/>
            <person name="Young C.-C."/>
        </authorList>
    </citation>
    <scope>NUCLEOTIDE SEQUENCE [LARGE SCALE GENOMIC DNA]</scope>
    <source>
        <strain evidence="2 3">CC-AMO-30D</strain>
    </source>
</reference>
<keyword evidence="1" id="KW-0472">Membrane</keyword>
<evidence type="ECO:0000313" key="3">
    <source>
        <dbReference type="Proteomes" id="UP000305939"/>
    </source>
</evidence>